<name>A0A026WZD6_OOCBI</name>
<evidence type="ECO:0000313" key="2">
    <source>
        <dbReference type="EMBL" id="EZA61173.1"/>
    </source>
</evidence>
<dbReference type="PANTHER" id="PTHR11012:SF30">
    <property type="entry name" value="PROTEIN KINASE-LIKE DOMAIN-CONTAINING"/>
    <property type="match status" value="1"/>
</dbReference>
<dbReference type="InterPro" id="IPR011009">
    <property type="entry name" value="Kinase-like_dom_sf"/>
</dbReference>
<dbReference type="EMBL" id="QOIP01000005">
    <property type="protein sequence ID" value="RLU22358.1"/>
    <property type="molecule type" value="Genomic_DNA"/>
</dbReference>
<keyword evidence="4" id="KW-1185">Reference proteome</keyword>
<dbReference type="SMART" id="SM00587">
    <property type="entry name" value="CHK"/>
    <property type="match status" value="1"/>
</dbReference>
<protein>
    <recommendedName>
        <fullName evidence="1">CHK kinase-like domain-containing protein</fullName>
    </recommendedName>
</protein>
<dbReference type="PANTHER" id="PTHR11012">
    <property type="entry name" value="PROTEIN KINASE-LIKE DOMAIN-CONTAINING"/>
    <property type="match status" value="1"/>
</dbReference>
<evidence type="ECO:0000313" key="3">
    <source>
        <dbReference type="EMBL" id="RLU22358.1"/>
    </source>
</evidence>
<gene>
    <name evidence="3" type="ORF">DMN91_004636</name>
    <name evidence="2" type="ORF">X777_08385</name>
</gene>
<reference evidence="3" key="3">
    <citation type="submission" date="2018-07" db="EMBL/GenBank/DDBJ databases">
        <authorList>
            <person name="Mckenzie S.K."/>
            <person name="Kronauer D.J.C."/>
        </authorList>
    </citation>
    <scope>NUCLEOTIDE SEQUENCE</scope>
    <source>
        <strain evidence="3">Clonal line C1</strain>
    </source>
</reference>
<dbReference type="EMBL" id="KK107063">
    <property type="protein sequence ID" value="EZA61173.1"/>
    <property type="molecule type" value="Genomic_DNA"/>
</dbReference>
<reference evidence="2 4" key="1">
    <citation type="journal article" date="2014" name="Curr. Biol.">
        <title>The genome of the clonal raider ant Cerapachys biroi.</title>
        <authorList>
            <person name="Oxley P.R."/>
            <person name="Ji L."/>
            <person name="Fetter-Pruneda I."/>
            <person name="McKenzie S.K."/>
            <person name="Li C."/>
            <person name="Hu H."/>
            <person name="Zhang G."/>
            <person name="Kronauer D.J."/>
        </authorList>
    </citation>
    <scope>NUCLEOTIDE SEQUENCE [LARGE SCALE GENOMIC DNA]</scope>
</reference>
<evidence type="ECO:0000313" key="4">
    <source>
        <dbReference type="Proteomes" id="UP000053097"/>
    </source>
</evidence>
<dbReference type="OrthoDB" id="191037at2759"/>
<dbReference type="InterPro" id="IPR015897">
    <property type="entry name" value="CHK_kinase-like"/>
</dbReference>
<evidence type="ECO:0000313" key="5">
    <source>
        <dbReference type="Proteomes" id="UP000279307"/>
    </source>
</evidence>
<accession>A0A026WZD6</accession>
<dbReference type="Pfam" id="PF02958">
    <property type="entry name" value="EcKL"/>
    <property type="match status" value="1"/>
</dbReference>
<dbReference type="Proteomes" id="UP000279307">
    <property type="component" value="Chromosome 5"/>
</dbReference>
<dbReference type="Gene3D" id="3.90.1200.10">
    <property type="match status" value="1"/>
</dbReference>
<sequence length="370" mass="43950">MDIRNNSYPLLRRTVSVSNQCRYICYGCPFVKDLLIKELFTRGLLWTPHLYDHISVQHFMPYETTRNILLRVSVRCSQMQNHFQFIAKLPKARPEESKHNHSFRNEVLFYSIRKNFRNRIFPNCYFGNHSPLKSAHPVVVLEDLTKCGFAPFERKLNKSRLIICVKLLATFHANTYRLQKENNNIYVFSLFEILKRESKKERIEQRKERVRVFLSSTIMSELDNVLRTKIKRKLKKVELLKTDIASTIIHGCFTRSNIFVKYDDQGCRTKLIDFQAIKYDSPSIDFGRIFLTNLPNEHNVSKLENMFKIILHTYLEKLKKDYPRVIFTLVRQDIVHNMILSYINLNDEEKEAIENHKPILHMLNKIGSFD</sequence>
<dbReference type="AlphaFoldDB" id="A0A026WZD6"/>
<dbReference type="Proteomes" id="UP000053097">
    <property type="component" value="Unassembled WGS sequence"/>
</dbReference>
<proteinExistence type="predicted"/>
<feature type="domain" description="CHK kinase-like" evidence="1">
    <location>
        <begin position="139"/>
        <end position="320"/>
    </location>
</feature>
<reference evidence="3 5" key="2">
    <citation type="journal article" date="2018" name="Genome Res.">
        <title>The genomic architecture and molecular evolution of ant odorant receptors.</title>
        <authorList>
            <person name="McKenzie S.K."/>
            <person name="Kronauer D.J.C."/>
        </authorList>
    </citation>
    <scope>NUCLEOTIDE SEQUENCE [LARGE SCALE GENOMIC DNA]</scope>
    <source>
        <strain evidence="3">Clonal line C1</strain>
    </source>
</reference>
<dbReference type="SUPFAM" id="SSF56112">
    <property type="entry name" value="Protein kinase-like (PK-like)"/>
    <property type="match status" value="1"/>
</dbReference>
<evidence type="ECO:0000259" key="1">
    <source>
        <dbReference type="SMART" id="SM00587"/>
    </source>
</evidence>
<organism evidence="2 4">
    <name type="scientific">Ooceraea biroi</name>
    <name type="common">Clonal raider ant</name>
    <name type="synonym">Cerapachys biroi</name>
    <dbReference type="NCBI Taxonomy" id="2015173"/>
    <lineage>
        <taxon>Eukaryota</taxon>
        <taxon>Metazoa</taxon>
        <taxon>Ecdysozoa</taxon>
        <taxon>Arthropoda</taxon>
        <taxon>Hexapoda</taxon>
        <taxon>Insecta</taxon>
        <taxon>Pterygota</taxon>
        <taxon>Neoptera</taxon>
        <taxon>Endopterygota</taxon>
        <taxon>Hymenoptera</taxon>
        <taxon>Apocrita</taxon>
        <taxon>Aculeata</taxon>
        <taxon>Formicoidea</taxon>
        <taxon>Formicidae</taxon>
        <taxon>Dorylinae</taxon>
        <taxon>Ooceraea</taxon>
    </lineage>
</organism>
<dbReference type="InterPro" id="IPR004119">
    <property type="entry name" value="EcKL"/>
</dbReference>